<sequence>MKKRHNPTFQRVQNKRKVGLLLLDCFKIIESYLIASFKPLCT</sequence>
<reference evidence="1 2" key="1">
    <citation type="submission" date="2009-12" db="EMBL/GenBank/DDBJ databases">
        <title>Genome Sequence of Prevotella buccalis ATCC 35310.</title>
        <authorList>
            <person name="Durkin A.S."/>
            <person name="Madupu R."/>
            <person name="Torralba M."/>
            <person name="Methe B."/>
            <person name="Sutton G."/>
            <person name="Strausberg R.L."/>
            <person name="Nelson K.E."/>
        </authorList>
    </citation>
    <scope>NUCLEOTIDE SEQUENCE [LARGE SCALE GENOMIC DNA]</scope>
    <source>
        <strain evidence="1 2">ATCC 35310</strain>
    </source>
</reference>
<dbReference type="EMBL" id="ADEG01000042">
    <property type="protein sequence ID" value="EFA92382.1"/>
    <property type="molecule type" value="Genomic_DNA"/>
</dbReference>
<proteinExistence type="predicted"/>
<evidence type="ECO:0000313" key="1">
    <source>
        <dbReference type="EMBL" id="EFA92382.1"/>
    </source>
</evidence>
<dbReference type="Proteomes" id="UP000005283">
    <property type="component" value="Unassembled WGS sequence"/>
</dbReference>
<evidence type="ECO:0000313" key="2">
    <source>
        <dbReference type="Proteomes" id="UP000005283"/>
    </source>
</evidence>
<gene>
    <name evidence="1" type="ORF">HMPREF0650_1982</name>
</gene>
<accession>D1W4V4</accession>
<dbReference type="AlphaFoldDB" id="D1W4V4"/>
<name>D1W4V4_9BACT</name>
<keyword evidence="2" id="KW-1185">Reference proteome</keyword>
<protein>
    <submittedName>
        <fullName evidence="1">Uncharacterized protein</fullName>
    </submittedName>
</protein>
<organism evidence="1 2">
    <name type="scientific">Hoylesella buccalis ATCC 35310</name>
    <dbReference type="NCBI Taxonomy" id="679190"/>
    <lineage>
        <taxon>Bacteria</taxon>
        <taxon>Pseudomonadati</taxon>
        <taxon>Bacteroidota</taxon>
        <taxon>Bacteroidia</taxon>
        <taxon>Bacteroidales</taxon>
        <taxon>Prevotellaceae</taxon>
        <taxon>Hoylesella</taxon>
    </lineage>
</organism>
<comment type="caution">
    <text evidence="1">The sequence shown here is derived from an EMBL/GenBank/DDBJ whole genome shotgun (WGS) entry which is preliminary data.</text>
</comment>